<proteinExistence type="predicted"/>
<gene>
    <name evidence="1" type="ORF">PISMIDRAFT_573403</name>
</gene>
<protein>
    <submittedName>
        <fullName evidence="1">Uncharacterized protein</fullName>
    </submittedName>
</protein>
<sequence>MIARPTSSSVLSSPHVCPRVSFHFDGVETVILGGIEQPVLITHCPARTCWEMHSILSIPSRAELLVSDTHSRQTASCDGSVTTCAVVKH</sequence>
<dbReference type="HOGENOM" id="CLU_2455597_0_0_1"/>
<keyword evidence="2" id="KW-1185">Reference proteome</keyword>
<evidence type="ECO:0000313" key="2">
    <source>
        <dbReference type="Proteomes" id="UP000054018"/>
    </source>
</evidence>
<dbReference type="EMBL" id="KN833759">
    <property type="protein sequence ID" value="KIK20801.1"/>
    <property type="molecule type" value="Genomic_DNA"/>
</dbReference>
<dbReference type="AlphaFoldDB" id="A0A0C9YVH3"/>
<reference evidence="1 2" key="1">
    <citation type="submission" date="2014-04" db="EMBL/GenBank/DDBJ databases">
        <authorList>
            <consortium name="DOE Joint Genome Institute"/>
            <person name="Kuo A."/>
            <person name="Kohler A."/>
            <person name="Costa M.D."/>
            <person name="Nagy L.G."/>
            <person name="Floudas D."/>
            <person name="Copeland A."/>
            <person name="Barry K.W."/>
            <person name="Cichocki N."/>
            <person name="Veneault-Fourrey C."/>
            <person name="LaButti K."/>
            <person name="Lindquist E.A."/>
            <person name="Lipzen A."/>
            <person name="Lundell T."/>
            <person name="Morin E."/>
            <person name="Murat C."/>
            <person name="Sun H."/>
            <person name="Tunlid A."/>
            <person name="Henrissat B."/>
            <person name="Grigoriev I.V."/>
            <person name="Hibbett D.S."/>
            <person name="Martin F."/>
            <person name="Nordberg H.P."/>
            <person name="Cantor M.N."/>
            <person name="Hua S.X."/>
        </authorList>
    </citation>
    <scope>NUCLEOTIDE SEQUENCE [LARGE SCALE GENOMIC DNA]</scope>
    <source>
        <strain evidence="1 2">441</strain>
    </source>
</reference>
<dbReference type="Proteomes" id="UP000054018">
    <property type="component" value="Unassembled WGS sequence"/>
</dbReference>
<evidence type="ECO:0000313" key="1">
    <source>
        <dbReference type="EMBL" id="KIK20801.1"/>
    </source>
</evidence>
<accession>A0A0C9YVH3</accession>
<name>A0A0C9YVH3_9AGAM</name>
<organism evidence="1 2">
    <name type="scientific">Pisolithus microcarpus 441</name>
    <dbReference type="NCBI Taxonomy" id="765257"/>
    <lineage>
        <taxon>Eukaryota</taxon>
        <taxon>Fungi</taxon>
        <taxon>Dikarya</taxon>
        <taxon>Basidiomycota</taxon>
        <taxon>Agaricomycotina</taxon>
        <taxon>Agaricomycetes</taxon>
        <taxon>Agaricomycetidae</taxon>
        <taxon>Boletales</taxon>
        <taxon>Sclerodermatineae</taxon>
        <taxon>Pisolithaceae</taxon>
        <taxon>Pisolithus</taxon>
    </lineage>
</organism>
<reference evidence="2" key="2">
    <citation type="submission" date="2015-01" db="EMBL/GenBank/DDBJ databases">
        <title>Evolutionary Origins and Diversification of the Mycorrhizal Mutualists.</title>
        <authorList>
            <consortium name="DOE Joint Genome Institute"/>
            <consortium name="Mycorrhizal Genomics Consortium"/>
            <person name="Kohler A."/>
            <person name="Kuo A."/>
            <person name="Nagy L.G."/>
            <person name="Floudas D."/>
            <person name="Copeland A."/>
            <person name="Barry K.W."/>
            <person name="Cichocki N."/>
            <person name="Veneault-Fourrey C."/>
            <person name="LaButti K."/>
            <person name="Lindquist E.A."/>
            <person name="Lipzen A."/>
            <person name="Lundell T."/>
            <person name="Morin E."/>
            <person name="Murat C."/>
            <person name="Riley R."/>
            <person name="Ohm R."/>
            <person name="Sun H."/>
            <person name="Tunlid A."/>
            <person name="Henrissat B."/>
            <person name="Grigoriev I.V."/>
            <person name="Hibbett D.S."/>
            <person name="Martin F."/>
        </authorList>
    </citation>
    <scope>NUCLEOTIDE SEQUENCE [LARGE SCALE GENOMIC DNA]</scope>
    <source>
        <strain evidence="2">441</strain>
    </source>
</reference>